<reference evidence="6 7" key="1">
    <citation type="submission" date="2022-05" db="EMBL/GenBank/DDBJ databases">
        <authorList>
            <consortium name="Genoscope - CEA"/>
            <person name="William W."/>
        </authorList>
    </citation>
    <scope>NUCLEOTIDE SEQUENCE [LARGE SCALE GENOMIC DNA]</scope>
</reference>
<proteinExistence type="predicted"/>
<dbReference type="EMBL" id="CALNXK010000073">
    <property type="protein sequence ID" value="CAH3144280.1"/>
    <property type="molecule type" value="Genomic_DNA"/>
</dbReference>
<feature type="repeat" description="Pumilio" evidence="3">
    <location>
        <begin position="174"/>
        <end position="209"/>
    </location>
</feature>
<feature type="compositionally biased region" description="Basic residues" evidence="4">
    <location>
        <begin position="32"/>
        <end position="44"/>
    </location>
</feature>
<sequence length="619" mass="70701">MKKWKGEEQHDTRKKGLLGKDKENKESDSKVKQKFIKGSKKRSEKGKFDSDKTRKRKLDADGGQRDSVKKKKSSEVEEGSDDKPNIWQMKKKERKDFRRRQNEDYDLVHDLKQLYETIRRKKSSKAKKTELVERILNLIAGHSHQVIFKHDTGRVIQCCVKFGTSEQRQKLFEQFKDDLGELIKSKYSKFLVKNFLNYGTKKQRDVIIKCFYGQVRKLIRHKEAASILETIYSEYANAEQKAFLIQEFYGADFAFFKSPELNSLEKLLTSEPARKSRILKFMKEALLPLIDRSVIGHSIVHRVLLEYLTYADTSSQLEMIEMIKESVVLILHTHDGARVGMHCLWHGTTKDRKVLIKSFKGYYVKICKEEFGHMVLLALFDCVDDTVLVKKIIIPEIMPSLHELALDTYGRKVLMYLLLPRSPAHFHPFVVELLKKGDGNSTSKKDPKQRRQELLEGISSVLLQMVEKSASELLFDKGAIQLVGAALAKCTGDVKPAMVAISNLAGRDLDPTTADEDHVIKSAAGHLAIKRLIIHDNERFQSGSEGQVFFSKLLLENIKPGAFFEWCKINRGAFVVASLLESSVPGVSEAVKAVLQSRVSKLKKFESKGLEVVLKLLEN</sequence>
<evidence type="ECO:0000256" key="1">
    <source>
        <dbReference type="ARBA" id="ARBA00022737"/>
    </source>
</evidence>
<dbReference type="InterPro" id="IPR001313">
    <property type="entry name" value="Pumilio_RNA-bd_rpt"/>
</dbReference>
<dbReference type="Gene3D" id="1.25.10.10">
    <property type="entry name" value="Leucine-rich Repeat Variant"/>
    <property type="match status" value="2"/>
</dbReference>
<keyword evidence="2" id="KW-0694">RNA-binding</keyword>
<dbReference type="Proteomes" id="UP001159405">
    <property type="component" value="Unassembled WGS sequence"/>
</dbReference>
<feature type="region of interest" description="Disordered" evidence="4">
    <location>
        <begin position="1"/>
        <end position="87"/>
    </location>
</feature>
<dbReference type="InterPro" id="IPR012959">
    <property type="entry name" value="CPL_dom"/>
</dbReference>
<dbReference type="PANTHER" id="PTHR13389">
    <property type="entry name" value="PUMILIO HOMOLOG 3"/>
    <property type="match status" value="1"/>
</dbReference>
<dbReference type="PROSITE" id="PS50303">
    <property type="entry name" value="PUM_HD"/>
    <property type="match status" value="1"/>
</dbReference>
<dbReference type="PROSITE" id="PS50302">
    <property type="entry name" value="PUM"/>
    <property type="match status" value="1"/>
</dbReference>
<dbReference type="PANTHER" id="PTHR13389:SF0">
    <property type="entry name" value="PUMILIO HOMOLOG 3"/>
    <property type="match status" value="1"/>
</dbReference>
<dbReference type="InterPro" id="IPR016024">
    <property type="entry name" value="ARM-type_fold"/>
</dbReference>
<evidence type="ECO:0000313" key="7">
    <source>
        <dbReference type="Proteomes" id="UP001159405"/>
    </source>
</evidence>
<feature type="domain" description="PUM-HD" evidence="5">
    <location>
        <begin position="110"/>
        <end position="462"/>
    </location>
</feature>
<dbReference type="InterPro" id="IPR011989">
    <property type="entry name" value="ARM-like"/>
</dbReference>
<dbReference type="SMART" id="SM00025">
    <property type="entry name" value="Pumilio"/>
    <property type="match status" value="6"/>
</dbReference>
<feature type="compositionally biased region" description="Basic and acidic residues" evidence="4">
    <location>
        <begin position="1"/>
        <end position="11"/>
    </location>
</feature>
<name>A0ABN8PI10_9CNID</name>
<protein>
    <recommendedName>
        <fullName evidence="5">PUM-HD domain-containing protein</fullName>
    </recommendedName>
</protein>
<feature type="compositionally biased region" description="Basic and acidic residues" evidence="4">
    <location>
        <begin position="45"/>
        <end position="67"/>
    </location>
</feature>
<gene>
    <name evidence="6" type="ORF">PLOB_00043888</name>
</gene>
<keyword evidence="1" id="KW-0677">Repeat</keyword>
<dbReference type="InterPro" id="IPR040059">
    <property type="entry name" value="PUM3"/>
</dbReference>
<keyword evidence="7" id="KW-1185">Reference proteome</keyword>
<organism evidence="6 7">
    <name type="scientific">Porites lobata</name>
    <dbReference type="NCBI Taxonomy" id="104759"/>
    <lineage>
        <taxon>Eukaryota</taxon>
        <taxon>Metazoa</taxon>
        <taxon>Cnidaria</taxon>
        <taxon>Anthozoa</taxon>
        <taxon>Hexacorallia</taxon>
        <taxon>Scleractinia</taxon>
        <taxon>Fungiina</taxon>
        <taxon>Poritidae</taxon>
        <taxon>Porites</taxon>
    </lineage>
</organism>
<evidence type="ECO:0000259" key="5">
    <source>
        <dbReference type="PROSITE" id="PS50303"/>
    </source>
</evidence>
<evidence type="ECO:0000256" key="2">
    <source>
        <dbReference type="ARBA" id="ARBA00022884"/>
    </source>
</evidence>
<evidence type="ECO:0000313" key="6">
    <source>
        <dbReference type="EMBL" id="CAH3144280.1"/>
    </source>
</evidence>
<comment type="caution">
    <text evidence="6">The sequence shown here is derived from an EMBL/GenBank/DDBJ whole genome shotgun (WGS) entry which is preliminary data.</text>
</comment>
<accession>A0ABN8PI10</accession>
<dbReference type="InterPro" id="IPR033133">
    <property type="entry name" value="PUM-HD"/>
</dbReference>
<feature type="compositionally biased region" description="Basic and acidic residues" evidence="4">
    <location>
        <begin position="18"/>
        <end position="31"/>
    </location>
</feature>
<evidence type="ECO:0000256" key="3">
    <source>
        <dbReference type="PROSITE-ProRule" id="PRU00317"/>
    </source>
</evidence>
<dbReference type="SUPFAM" id="SSF48371">
    <property type="entry name" value="ARM repeat"/>
    <property type="match status" value="1"/>
</dbReference>
<evidence type="ECO:0000256" key="4">
    <source>
        <dbReference type="SAM" id="MobiDB-lite"/>
    </source>
</evidence>
<dbReference type="Pfam" id="PF08144">
    <property type="entry name" value="CPL"/>
    <property type="match status" value="1"/>
</dbReference>